<dbReference type="Proteomes" id="UP000298596">
    <property type="component" value="Chromosome"/>
</dbReference>
<dbReference type="PROSITE" id="PS00449">
    <property type="entry name" value="ATPASE_A"/>
    <property type="match status" value="1"/>
</dbReference>
<evidence type="ECO:0000313" key="13">
    <source>
        <dbReference type="EMBL" id="OYD81876.1"/>
    </source>
</evidence>
<evidence type="ECO:0000256" key="7">
    <source>
        <dbReference type="ARBA" id="ARBA00022989"/>
    </source>
</evidence>
<feature type="transmembrane region" description="Helical" evidence="11">
    <location>
        <begin position="185"/>
        <end position="213"/>
    </location>
</feature>
<organism evidence="13 15">
    <name type="scientific">Azospirillum brasilense</name>
    <dbReference type="NCBI Taxonomy" id="192"/>
    <lineage>
        <taxon>Bacteria</taxon>
        <taxon>Pseudomonadati</taxon>
        <taxon>Pseudomonadota</taxon>
        <taxon>Alphaproteobacteria</taxon>
        <taxon>Rhodospirillales</taxon>
        <taxon>Azospirillaceae</taxon>
        <taxon>Azospirillum</taxon>
    </lineage>
</organism>
<dbReference type="EMBL" id="NOWT01000028">
    <property type="protein sequence ID" value="OYD81876.1"/>
    <property type="molecule type" value="Genomic_DNA"/>
</dbReference>
<evidence type="ECO:0000256" key="9">
    <source>
        <dbReference type="ARBA" id="ARBA00023136"/>
    </source>
</evidence>
<dbReference type="AlphaFoldDB" id="A0A235H7W4"/>
<dbReference type="InterPro" id="IPR045083">
    <property type="entry name" value="ATP_synth_F0_asu_bact/mt"/>
</dbReference>
<keyword evidence="3 11" id="KW-0813">Transport</keyword>
<evidence type="ECO:0000256" key="12">
    <source>
        <dbReference type="RuleBase" id="RU000483"/>
    </source>
</evidence>
<dbReference type="GO" id="GO:0005886">
    <property type="term" value="C:plasma membrane"/>
    <property type="evidence" value="ECO:0007669"/>
    <property type="project" value="UniProtKB-SubCell"/>
</dbReference>
<dbReference type="FunFam" id="1.20.120.220:FF:000003">
    <property type="entry name" value="ATP synthase subunit a"/>
    <property type="match status" value="1"/>
</dbReference>
<dbReference type="HAMAP" id="MF_01393">
    <property type="entry name" value="ATP_synth_a_bact"/>
    <property type="match status" value="1"/>
</dbReference>
<dbReference type="CDD" id="cd00310">
    <property type="entry name" value="ATP-synt_Fo_a_6"/>
    <property type="match status" value="1"/>
</dbReference>
<feature type="transmembrane region" description="Helical" evidence="11">
    <location>
        <begin position="28"/>
        <end position="52"/>
    </location>
</feature>
<evidence type="ECO:0000313" key="14">
    <source>
        <dbReference type="EMBL" id="QCO00866.1"/>
    </source>
</evidence>
<comment type="subcellular location">
    <subcellularLocation>
        <location evidence="11 12">Cell membrane</location>
        <topology evidence="11 12">Multi-pass membrane protein</topology>
    </subcellularLocation>
    <subcellularLocation>
        <location evidence="1">Membrane</location>
        <topology evidence="1">Multi-pass membrane protein</topology>
    </subcellularLocation>
</comment>
<evidence type="ECO:0000256" key="8">
    <source>
        <dbReference type="ARBA" id="ARBA00023065"/>
    </source>
</evidence>
<dbReference type="Gene3D" id="1.20.120.220">
    <property type="entry name" value="ATP synthase, F0 complex, subunit A"/>
    <property type="match status" value="1"/>
</dbReference>
<dbReference type="NCBIfam" id="NF004482">
    <property type="entry name" value="PRK05815.2-4"/>
    <property type="match status" value="1"/>
</dbReference>
<evidence type="ECO:0000313" key="16">
    <source>
        <dbReference type="Proteomes" id="UP000298596"/>
    </source>
</evidence>
<evidence type="ECO:0000256" key="3">
    <source>
        <dbReference type="ARBA" id="ARBA00022448"/>
    </source>
</evidence>
<keyword evidence="5 11" id="KW-0812">Transmembrane</keyword>
<dbReference type="InterPro" id="IPR023011">
    <property type="entry name" value="ATP_synth_F0_asu_AS"/>
</dbReference>
<sequence>MDPLHQFQINPILQIVIAGYDVSFTNSAFFMVVAVALIYALLVFGMSGRALVPGRLQSLAEIFYEFVANMVRDNAGHDARPYFPFVFAIFMFVLFGNLVGMIPFTFTFTSHIIVTFTLAATVFVFVTVLALMKHGLHFFSFFMPHGAPVALAPILIPIEVISYLMRPVSLSIRLFANMMAGHTMLKVFAGFTVMMISGLGAVGFLAGLVPLAINIALTGFEFLVAFLQAYVFSILTCLYIRDALELH</sequence>
<accession>A0A235H7W4</accession>
<evidence type="ECO:0000256" key="4">
    <source>
        <dbReference type="ARBA" id="ARBA00022547"/>
    </source>
</evidence>
<keyword evidence="9 11" id="KW-0472">Membrane</keyword>
<dbReference type="NCBIfam" id="TIGR01131">
    <property type="entry name" value="ATP_synt_6_or_A"/>
    <property type="match status" value="1"/>
</dbReference>
<dbReference type="PANTHER" id="PTHR11410">
    <property type="entry name" value="ATP SYNTHASE SUBUNIT A"/>
    <property type="match status" value="1"/>
</dbReference>
<dbReference type="EMBL" id="CP032330">
    <property type="protein sequence ID" value="QCO00866.1"/>
    <property type="molecule type" value="Genomic_DNA"/>
</dbReference>
<reference evidence="14 16" key="2">
    <citation type="submission" date="2018-09" db="EMBL/GenBank/DDBJ databases">
        <title>Whole genome based analysis of evolution and adaptive divergence in Indian and Brazilian strains of Azospirillum brasilense.</title>
        <authorList>
            <person name="Singh C."/>
            <person name="Tripathi A.K."/>
        </authorList>
    </citation>
    <scope>NUCLEOTIDE SEQUENCE [LARGE SCALE GENOMIC DNA]</scope>
    <source>
        <strain evidence="14 16">MTCC4036</strain>
    </source>
</reference>
<keyword evidence="7 11" id="KW-1133">Transmembrane helix</keyword>
<evidence type="ECO:0000313" key="15">
    <source>
        <dbReference type="Proteomes" id="UP000215367"/>
    </source>
</evidence>
<evidence type="ECO:0000256" key="10">
    <source>
        <dbReference type="ARBA" id="ARBA00023310"/>
    </source>
</evidence>
<dbReference type="GO" id="GO:0046933">
    <property type="term" value="F:proton-transporting ATP synthase activity, rotational mechanism"/>
    <property type="evidence" value="ECO:0007669"/>
    <property type="project" value="UniProtKB-UniRule"/>
</dbReference>
<feature type="transmembrane region" description="Helical" evidence="11">
    <location>
        <begin position="82"/>
        <end position="106"/>
    </location>
</feature>
<comment type="similarity">
    <text evidence="2 11 12">Belongs to the ATPase A chain family.</text>
</comment>
<feature type="transmembrane region" description="Helical" evidence="11">
    <location>
        <begin position="112"/>
        <end position="131"/>
    </location>
</feature>
<proteinExistence type="inferred from homology"/>
<dbReference type="SUPFAM" id="SSF81336">
    <property type="entry name" value="F1F0 ATP synthase subunit A"/>
    <property type="match status" value="1"/>
</dbReference>
<dbReference type="PRINTS" id="PR00123">
    <property type="entry name" value="ATPASEA"/>
</dbReference>
<evidence type="ECO:0000256" key="6">
    <source>
        <dbReference type="ARBA" id="ARBA00022781"/>
    </source>
</evidence>
<dbReference type="InterPro" id="IPR000568">
    <property type="entry name" value="ATP_synth_F0_asu"/>
</dbReference>
<feature type="transmembrane region" description="Helical" evidence="11">
    <location>
        <begin position="220"/>
        <end position="241"/>
    </location>
</feature>
<evidence type="ECO:0000256" key="2">
    <source>
        <dbReference type="ARBA" id="ARBA00006810"/>
    </source>
</evidence>
<evidence type="ECO:0000256" key="11">
    <source>
        <dbReference type="HAMAP-Rule" id="MF_01393"/>
    </source>
</evidence>
<dbReference type="RefSeq" id="WP_094305931.1">
    <property type="nucleotide sequence ID" value="NZ_NOWT01000028.1"/>
</dbReference>
<feature type="transmembrane region" description="Helical" evidence="11">
    <location>
        <begin position="138"/>
        <end position="165"/>
    </location>
</feature>
<comment type="function">
    <text evidence="11 12">Key component of the proton channel; it plays a direct role in the translocation of protons across the membrane.</text>
</comment>
<evidence type="ECO:0000256" key="1">
    <source>
        <dbReference type="ARBA" id="ARBA00004141"/>
    </source>
</evidence>
<keyword evidence="8 11" id="KW-0406">Ion transport</keyword>
<keyword evidence="4 11" id="KW-0138">CF(0)</keyword>
<reference evidence="13 15" key="1">
    <citation type="submission" date="2017-07" db="EMBL/GenBank/DDBJ databases">
        <title>Whole genome sequence of Azospirillum brasilense 2A1, a potential biofertilizer strain.</title>
        <authorList>
            <person name="Fontana C.A."/>
            <person name="Toffoli L.M."/>
            <person name="Salazar S.M."/>
            <person name="Puglisi E."/>
            <person name="Pedraza R."/>
            <person name="Bassi D."/>
            <person name="Cocconcelli P.S."/>
        </authorList>
    </citation>
    <scope>NUCLEOTIDE SEQUENCE [LARGE SCALE GENOMIC DNA]</scope>
    <source>
        <strain evidence="13 15">2A1</strain>
    </source>
</reference>
<protein>
    <recommendedName>
        <fullName evidence="11 12">ATP synthase subunit a</fullName>
    </recommendedName>
    <alternativeName>
        <fullName evidence="11">ATP synthase F0 sector subunit a</fullName>
    </alternativeName>
    <alternativeName>
        <fullName evidence="11">F-ATPase subunit 6</fullName>
    </alternativeName>
</protein>
<name>A0A235H7W4_AZOBR</name>
<dbReference type="GO" id="GO:0045259">
    <property type="term" value="C:proton-transporting ATP synthase complex"/>
    <property type="evidence" value="ECO:0007669"/>
    <property type="project" value="UniProtKB-KW"/>
</dbReference>
<keyword evidence="11" id="KW-1003">Cell membrane</keyword>
<dbReference type="PANTHER" id="PTHR11410:SF0">
    <property type="entry name" value="ATP SYNTHASE SUBUNIT A"/>
    <property type="match status" value="1"/>
</dbReference>
<dbReference type="InterPro" id="IPR035908">
    <property type="entry name" value="F0_ATP_A_sf"/>
</dbReference>
<dbReference type="Proteomes" id="UP000215367">
    <property type="component" value="Unassembled WGS sequence"/>
</dbReference>
<keyword evidence="6 11" id="KW-0375">Hydrogen ion transport</keyword>
<gene>
    <name evidence="11" type="primary">atpB</name>
    <name evidence="13" type="ORF">CHT98_23820</name>
    <name evidence="14" type="ORF">D3867_01580</name>
</gene>
<evidence type="ECO:0000256" key="5">
    <source>
        <dbReference type="ARBA" id="ARBA00022692"/>
    </source>
</evidence>
<keyword evidence="10 11" id="KW-0066">ATP synthesis</keyword>
<dbReference type="Pfam" id="PF00119">
    <property type="entry name" value="ATP-synt_A"/>
    <property type="match status" value="1"/>
</dbReference>